<evidence type="ECO:0000313" key="2">
    <source>
        <dbReference type="Proteomes" id="UP000005666"/>
    </source>
</evidence>
<dbReference type="Proteomes" id="UP000005666">
    <property type="component" value="Chromosome 10"/>
</dbReference>
<dbReference type="STRING" id="1071381.G8BYF1"/>
<dbReference type="OMA" id="FIFELNE"/>
<keyword evidence="2" id="KW-1185">Reference proteome</keyword>
<name>G8BYF1_TETPH</name>
<proteinExistence type="predicted"/>
<dbReference type="RefSeq" id="XP_003687327.1">
    <property type="nucleotide sequence ID" value="XM_003687279.1"/>
</dbReference>
<dbReference type="HOGENOM" id="CLU_068099_1_0_1"/>
<dbReference type="GeneID" id="11533126"/>
<evidence type="ECO:0000313" key="1">
    <source>
        <dbReference type="EMBL" id="CCE64893.1"/>
    </source>
</evidence>
<protein>
    <submittedName>
        <fullName evidence="1">Uncharacterized protein</fullName>
    </submittedName>
</protein>
<dbReference type="EMBL" id="HE612865">
    <property type="protein sequence ID" value="CCE64893.1"/>
    <property type="molecule type" value="Genomic_DNA"/>
</dbReference>
<sequence>MMIRSRIFARFQSSQRKIANLGSIVEYLRNDGIINLLDKNFEQKYIDENIRLRILYLRSNNDLINHYNICSGRRKYNGSINVVRLIMNNFLFDRKPHLHILSTETVVGQKAPSKTYEYVTDNDKIVIRWQTCVLNDNKTRYHRDGRYTKNNMHHLLQPHLVEKIRTQDETKLKDNDTRMDDGKNISGKFIFEFNDDNSKILVHTIENIEIIKNKNYSKLLSFSC</sequence>
<dbReference type="AlphaFoldDB" id="G8BYF1"/>
<organism evidence="1 2">
    <name type="scientific">Tetrapisispora phaffii (strain ATCC 24235 / CBS 4417 / NBRC 1672 / NRRL Y-8282 / UCD 70-5)</name>
    <name type="common">Yeast</name>
    <name type="synonym">Fabospora phaffii</name>
    <dbReference type="NCBI Taxonomy" id="1071381"/>
    <lineage>
        <taxon>Eukaryota</taxon>
        <taxon>Fungi</taxon>
        <taxon>Dikarya</taxon>
        <taxon>Ascomycota</taxon>
        <taxon>Saccharomycotina</taxon>
        <taxon>Saccharomycetes</taxon>
        <taxon>Saccharomycetales</taxon>
        <taxon>Saccharomycetaceae</taxon>
        <taxon>Tetrapisispora</taxon>
    </lineage>
</organism>
<reference evidence="1 2" key="1">
    <citation type="journal article" date="2011" name="Proc. Natl. Acad. Sci. U.S.A.">
        <title>Evolutionary erosion of yeast sex chromosomes by mating-type switching accidents.</title>
        <authorList>
            <person name="Gordon J.L."/>
            <person name="Armisen D."/>
            <person name="Proux-Wera E."/>
            <person name="Oheigeartaigh S.S."/>
            <person name="Byrne K.P."/>
            <person name="Wolfe K.H."/>
        </authorList>
    </citation>
    <scope>NUCLEOTIDE SEQUENCE [LARGE SCALE GENOMIC DNA]</scope>
    <source>
        <strain evidence="2">ATCC 24235 / CBS 4417 / NBRC 1672 / NRRL Y-8282 / UCD 70-5</strain>
    </source>
</reference>
<dbReference type="OrthoDB" id="5329385at2759"/>
<gene>
    <name evidence="1" type="primary">TPHA0J00700</name>
    <name evidence="1" type="ordered locus">TPHA_0J00700</name>
</gene>
<accession>G8BYF1</accession>
<dbReference type="KEGG" id="tpf:TPHA_0J00700"/>
<dbReference type="eggNOG" id="ENOG502S29P">
    <property type="taxonomic scope" value="Eukaryota"/>
</dbReference>